<dbReference type="CDD" id="cd00078">
    <property type="entry name" value="HECTc"/>
    <property type="match status" value="1"/>
</dbReference>
<reference evidence="8" key="1">
    <citation type="journal article" date="2021" name="Nat. Commun.">
        <title>Genetic determinants of endophytism in the Arabidopsis root mycobiome.</title>
        <authorList>
            <person name="Mesny F."/>
            <person name="Miyauchi S."/>
            <person name="Thiergart T."/>
            <person name="Pickel B."/>
            <person name="Atanasova L."/>
            <person name="Karlsson M."/>
            <person name="Huettel B."/>
            <person name="Barry K.W."/>
            <person name="Haridas S."/>
            <person name="Chen C."/>
            <person name="Bauer D."/>
            <person name="Andreopoulos W."/>
            <person name="Pangilinan J."/>
            <person name="LaButti K."/>
            <person name="Riley R."/>
            <person name="Lipzen A."/>
            <person name="Clum A."/>
            <person name="Drula E."/>
            <person name="Henrissat B."/>
            <person name="Kohler A."/>
            <person name="Grigoriev I.V."/>
            <person name="Martin F.M."/>
            <person name="Hacquard S."/>
        </authorList>
    </citation>
    <scope>NUCLEOTIDE SEQUENCE</scope>
    <source>
        <strain evidence="8">MPI-CAGE-CH-0235</strain>
    </source>
</reference>
<dbReference type="FunFam" id="3.30.2160.10:FF:000004">
    <property type="entry name" value="probable E3 ubiquitin-protein ligase HERC4 isoform X1"/>
    <property type="match status" value="1"/>
</dbReference>
<comment type="caution">
    <text evidence="8">The sequence shown here is derived from an EMBL/GenBank/DDBJ whole genome shotgun (WGS) entry which is preliminary data.</text>
</comment>
<protein>
    <recommendedName>
        <fullName evidence="2">HECT-type E3 ubiquitin transferase</fullName>
        <ecNumber evidence="2">2.3.2.26</ecNumber>
    </recommendedName>
</protein>
<dbReference type="PANTHER" id="PTHR45700">
    <property type="entry name" value="UBIQUITIN-PROTEIN LIGASE E3C"/>
    <property type="match status" value="1"/>
</dbReference>
<feature type="region of interest" description="Disordered" evidence="6">
    <location>
        <begin position="277"/>
        <end position="318"/>
    </location>
</feature>
<dbReference type="Gene3D" id="3.90.1750.10">
    <property type="entry name" value="Hect, E3 ligase catalytic domains"/>
    <property type="match status" value="1"/>
</dbReference>
<dbReference type="SMART" id="SM00119">
    <property type="entry name" value="HECTc"/>
    <property type="match status" value="1"/>
</dbReference>
<comment type="catalytic activity">
    <reaction evidence="1">
        <text>S-ubiquitinyl-[E2 ubiquitin-conjugating enzyme]-L-cysteine + [acceptor protein]-L-lysine = [E2 ubiquitin-conjugating enzyme]-L-cysteine + N(6)-ubiquitinyl-[acceptor protein]-L-lysine.</text>
        <dbReference type="EC" id="2.3.2.26"/>
    </reaction>
</comment>
<dbReference type="SUPFAM" id="SSF56204">
    <property type="entry name" value="Hect, E3 ligase catalytic domain"/>
    <property type="match status" value="1"/>
</dbReference>
<name>A0A8K0SUF8_9HYPO</name>
<dbReference type="Pfam" id="PF00632">
    <property type="entry name" value="HECT"/>
    <property type="match status" value="1"/>
</dbReference>
<evidence type="ECO:0000313" key="8">
    <source>
        <dbReference type="EMBL" id="KAH7321145.1"/>
    </source>
</evidence>
<feature type="compositionally biased region" description="Polar residues" evidence="6">
    <location>
        <begin position="417"/>
        <end position="440"/>
    </location>
</feature>
<evidence type="ECO:0000256" key="6">
    <source>
        <dbReference type="SAM" id="MobiDB-lite"/>
    </source>
</evidence>
<feature type="domain" description="HECT" evidence="7">
    <location>
        <begin position="823"/>
        <end position="1170"/>
    </location>
</feature>
<feature type="compositionally biased region" description="Low complexity" evidence="6">
    <location>
        <begin position="295"/>
        <end position="307"/>
    </location>
</feature>
<gene>
    <name evidence="8" type="ORF">B0I35DRAFT_428677</name>
</gene>
<feature type="region of interest" description="Disordered" evidence="6">
    <location>
        <begin position="366"/>
        <end position="389"/>
    </location>
</feature>
<feature type="region of interest" description="Disordered" evidence="6">
    <location>
        <begin position="27"/>
        <end position="90"/>
    </location>
</feature>
<dbReference type="EMBL" id="JAGPNK010000005">
    <property type="protein sequence ID" value="KAH7321145.1"/>
    <property type="molecule type" value="Genomic_DNA"/>
</dbReference>
<keyword evidence="4 5" id="KW-0833">Ubl conjugation pathway</keyword>
<feature type="compositionally biased region" description="Polar residues" evidence="6">
    <location>
        <begin position="44"/>
        <end position="65"/>
    </location>
</feature>
<feature type="compositionally biased region" description="Polar residues" evidence="6">
    <location>
        <begin position="249"/>
        <end position="261"/>
    </location>
</feature>
<sequence length="1170" mass="130300">MAPSGFHRDRRPVADGVFNHIHNGVFATSAPSSRTEPSSRSISNTYSNNRNFGSPSRDQQISQPQPVRPVHSRSMSHPFPALLGGKKKEQASSSALTLDLDWVDDDGKISKKQTSRTHTRAGLSAGSKDFITGNCMTCASLVRWPKDLKVFKCTICSTVNDLVPLPIADQDAESQRRDHTRQASFGVVHGKASPLSLGHTKHLVHQCLSAYISRRLSSKHVKRAETTPVPPGGHMPKSDAAGRGYTLPIRSNQEPIGSQGSAGYVPRFVFDEEPTLHKSPVASSPNSRFSPSTHPASARPANPSNNALKQPPPTPLSAEDEARRIFKPLEDYIVSCLNSFESINNAFLSHNGRAPMRNGCEAVRRKPVASRDNANQPKPSVHDPTSTSTGFAGFDAKMLLVGDFAENGTWWTGGQGNMVNSRSVSQPPDHGATTTTPSKSPQINWAELSEWYMTVLNVAEGWFRVYEEQSQDPTCSPLAQRELQGLERTLLLAQEHIQRVLLKAIEVMLKRPGRPMSEPGDLRFLLLMLENPLLQSEPRFFRGLLQPDVDPRPASRAPLQRNTSGPKSGPMSGQHSGVIKRIIGLISNSSAECHNQLTVWFARYPADRFVQAKDLVSGFLSYRVLRMNEKKQDTKVDITAGLIPLMPTGRSGASLHDEIGASSSSKKSKEAIKKTPYADDWQIKAASRVLALMFAANNMAAGRRTSEALPVPTDTRWNPQPLPTSDFYNSMIDYIDLVGDFEAWESKKAKFTFCQYPFLLSIWAKTQILEHDAKRQMEMKARDAWFENIMNNKNATQFLSLSVRRDCLVEDSLTTVSEVIGSGGEDLKKRLRITFSGEEGIDAGGLRKEWFLLLVRDVFNPEHGMFVFDEDSQCCYFNPNSFENSDQFYLVGIVMGLAIYNSTIIDVALPPVAFRKLLASAPSHSLAPSSHPRPVLRYTLEDLAEFRPRLARGLKQLLDYDGDVEKTFSLDFVVEVDKYGTTTSVPLCPGGERKPVTNHNRREYVDLYVRYILDVSVTRQFEPFKRGFYTVCGGNAFSLFRPEEIELLVRGSDESLDISSLRAVAQYDNWGTPKPDGQEPVVSWFWETFHQASPGDQRRMLLFITGSDRIPAMGATTLSIKLSCLGDDCGRFPIARTCFNLLSLWRYKSKERLEAMLWRAVMESEGFGLK</sequence>
<feature type="compositionally biased region" description="Polar residues" evidence="6">
    <location>
        <begin position="372"/>
        <end position="389"/>
    </location>
</feature>
<dbReference type="PROSITE" id="PS50237">
    <property type="entry name" value="HECT"/>
    <property type="match status" value="1"/>
</dbReference>
<dbReference type="GO" id="GO:0061630">
    <property type="term" value="F:ubiquitin protein ligase activity"/>
    <property type="evidence" value="ECO:0007669"/>
    <property type="project" value="UniProtKB-EC"/>
</dbReference>
<dbReference type="PANTHER" id="PTHR45700:SF9">
    <property type="entry name" value="HECT-TYPE E3 UBIQUITIN TRANSFERASE"/>
    <property type="match status" value="1"/>
</dbReference>
<evidence type="ECO:0000256" key="4">
    <source>
        <dbReference type="ARBA" id="ARBA00022786"/>
    </source>
</evidence>
<dbReference type="InterPro" id="IPR044611">
    <property type="entry name" value="E3A/B/C-like"/>
</dbReference>
<dbReference type="AlphaFoldDB" id="A0A8K0SUF8"/>
<feature type="compositionally biased region" description="Polar residues" evidence="6">
    <location>
        <begin position="281"/>
        <end position="294"/>
    </location>
</feature>
<dbReference type="Gene3D" id="3.30.2410.10">
    <property type="entry name" value="Hect, E3 ligase catalytic domain"/>
    <property type="match status" value="1"/>
</dbReference>
<feature type="active site" description="Glycyl thioester intermediate" evidence="5">
    <location>
        <position position="1138"/>
    </location>
</feature>
<feature type="region of interest" description="Disordered" evidence="6">
    <location>
        <begin position="415"/>
        <end position="440"/>
    </location>
</feature>
<dbReference type="InterPro" id="IPR035983">
    <property type="entry name" value="Hect_E3_ubiquitin_ligase"/>
</dbReference>
<dbReference type="GO" id="GO:0000209">
    <property type="term" value="P:protein polyubiquitination"/>
    <property type="evidence" value="ECO:0007669"/>
    <property type="project" value="InterPro"/>
</dbReference>
<evidence type="ECO:0000256" key="2">
    <source>
        <dbReference type="ARBA" id="ARBA00012485"/>
    </source>
</evidence>
<dbReference type="EC" id="2.3.2.26" evidence="2"/>
<feature type="compositionally biased region" description="Polar residues" evidence="6">
    <location>
        <begin position="560"/>
        <end position="574"/>
    </location>
</feature>
<dbReference type="InterPro" id="IPR000569">
    <property type="entry name" value="HECT_dom"/>
</dbReference>
<keyword evidence="3" id="KW-0808">Transferase</keyword>
<keyword evidence="9" id="KW-1185">Reference proteome</keyword>
<organism evidence="8 9">
    <name type="scientific">Stachybotrys elegans</name>
    <dbReference type="NCBI Taxonomy" id="80388"/>
    <lineage>
        <taxon>Eukaryota</taxon>
        <taxon>Fungi</taxon>
        <taxon>Dikarya</taxon>
        <taxon>Ascomycota</taxon>
        <taxon>Pezizomycotina</taxon>
        <taxon>Sordariomycetes</taxon>
        <taxon>Hypocreomycetidae</taxon>
        <taxon>Hypocreales</taxon>
        <taxon>Stachybotryaceae</taxon>
        <taxon>Stachybotrys</taxon>
    </lineage>
</organism>
<evidence type="ECO:0000256" key="5">
    <source>
        <dbReference type="PROSITE-ProRule" id="PRU00104"/>
    </source>
</evidence>
<feature type="region of interest" description="Disordered" evidence="6">
    <location>
        <begin position="219"/>
        <end position="263"/>
    </location>
</feature>
<dbReference type="Proteomes" id="UP000813444">
    <property type="component" value="Unassembled WGS sequence"/>
</dbReference>
<evidence type="ECO:0000313" key="9">
    <source>
        <dbReference type="Proteomes" id="UP000813444"/>
    </source>
</evidence>
<evidence type="ECO:0000256" key="3">
    <source>
        <dbReference type="ARBA" id="ARBA00022679"/>
    </source>
</evidence>
<dbReference type="OrthoDB" id="8068875at2759"/>
<proteinExistence type="predicted"/>
<evidence type="ECO:0000259" key="7">
    <source>
        <dbReference type="PROSITE" id="PS50237"/>
    </source>
</evidence>
<dbReference type="Gene3D" id="3.30.2160.10">
    <property type="entry name" value="Hect, E3 ligase catalytic domain"/>
    <property type="match status" value="1"/>
</dbReference>
<feature type="compositionally biased region" description="Low complexity" evidence="6">
    <location>
        <begin position="27"/>
        <end position="43"/>
    </location>
</feature>
<accession>A0A8K0SUF8</accession>
<feature type="region of interest" description="Disordered" evidence="6">
    <location>
        <begin position="545"/>
        <end position="574"/>
    </location>
</feature>
<evidence type="ECO:0000256" key="1">
    <source>
        <dbReference type="ARBA" id="ARBA00000885"/>
    </source>
</evidence>